<evidence type="ECO:0000259" key="1">
    <source>
        <dbReference type="Pfam" id="PF14214"/>
    </source>
</evidence>
<sequence>MVHNNQPDMENRNYQISNIREYNTLGPRTAVCQYCNAIMWKEERNNKKVTKGMPKISLCCSNGQVRIPLTEPLPTYLQNLYDDKDKGPKFMKCIRIYNFMLSFTSMGAHIDHSINRGGGPYQYRQHGINIHRFGSLLPNVGEQPKFCQLYVYDTKNEVDNCMRAINLHDTNVIDPDILENLLKMLDETNELVKCFRMARDRFDQEDIVDLRIVMKSSRSTTGRENRMTPSNEVAAIIVGDIDDTCGQRDIVIESKTEDIKKKIFFGRCDAVMYVIEYQKRGLPHVHMLIWLHPADKATLSTNVDTFVSVEIPAENTNPYGHQAVKTFMMHEPCGANFPHSPCMDNYICTKKFPKKYCQGTMFDKGGFPIYKRRKTGVTVKVKNVVLDNQWVVPFNRNLLVRYQCHINIEICNQAMSIKYLFKYCLKGPDRATIMIQSDNGTNYTLPGVPNQDEIKTFLDGKYVYGAEATHPIFCFDVHHRTISVERLPVHLSNEKRVTFRETDNLQWVCRTAEALYLKVFKFSRSFRPSEFRVVELGYRGMTLIAFYTFFSIRPRNCSYF</sequence>
<name>A0AAD8MMD9_9APIA</name>
<keyword evidence="3" id="KW-1185">Reference proteome</keyword>
<proteinExistence type="predicted"/>
<protein>
    <recommendedName>
        <fullName evidence="1">Helitron helicase-like domain-containing protein</fullName>
    </recommendedName>
</protein>
<dbReference type="PANTHER" id="PTHR45786">
    <property type="entry name" value="DNA BINDING PROTEIN-LIKE"/>
    <property type="match status" value="1"/>
</dbReference>
<dbReference type="InterPro" id="IPR025476">
    <property type="entry name" value="Helitron_helicase-like"/>
</dbReference>
<dbReference type="AlphaFoldDB" id="A0AAD8MMD9"/>
<dbReference type="Pfam" id="PF14214">
    <property type="entry name" value="Helitron_like_N"/>
    <property type="match status" value="1"/>
</dbReference>
<evidence type="ECO:0000313" key="3">
    <source>
        <dbReference type="Proteomes" id="UP001237642"/>
    </source>
</evidence>
<gene>
    <name evidence="2" type="ORF">POM88_025420</name>
</gene>
<dbReference type="Proteomes" id="UP001237642">
    <property type="component" value="Unassembled WGS sequence"/>
</dbReference>
<organism evidence="2 3">
    <name type="scientific">Heracleum sosnowskyi</name>
    <dbReference type="NCBI Taxonomy" id="360622"/>
    <lineage>
        <taxon>Eukaryota</taxon>
        <taxon>Viridiplantae</taxon>
        <taxon>Streptophyta</taxon>
        <taxon>Embryophyta</taxon>
        <taxon>Tracheophyta</taxon>
        <taxon>Spermatophyta</taxon>
        <taxon>Magnoliopsida</taxon>
        <taxon>eudicotyledons</taxon>
        <taxon>Gunneridae</taxon>
        <taxon>Pentapetalae</taxon>
        <taxon>asterids</taxon>
        <taxon>campanulids</taxon>
        <taxon>Apiales</taxon>
        <taxon>Apiaceae</taxon>
        <taxon>Apioideae</taxon>
        <taxon>apioid superclade</taxon>
        <taxon>Tordylieae</taxon>
        <taxon>Tordyliinae</taxon>
        <taxon>Heracleum</taxon>
    </lineage>
</organism>
<accession>A0AAD8MMD9</accession>
<reference evidence="2" key="1">
    <citation type="submission" date="2023-02" db="EMBL/GenBank/DDBJ databases">
        <title>Genome of toxic invasive species Heracleum sosnowskyi carries increased number of genes despite the absence of recent whole-genome duplications.</title>
        <authorList>
            <person name="Schelkunov M."/>
            <person name="Shtratnikova V."/>
            <person name="Makarenko M."/>
            <person name="Klepikova A."/>
            <person name="Omelchenko D."/>
            <person name="Novikova G."/>
            <person name="Obukhova E."/>
            <person name="Bogdanov V."/>
            <person name="Penin A."/>
            <person name="Logacheva M."/>
        </authorList>
    </citation>
    <scope>NUCLEOTIDE SEQUENCE</scope>
    <source>
        <strain evidence="2">Hsosn_3</strain>
        <tissue evidence="2">Leaf</tissue>
    </source>
</reference>
<comment type="caution">
    <text evidence="2">The sequence shown here is derived from an EMBL/GenBank/DDBJ whole genome shotgun (WGS) entry which is preliminary data.</text>
</comment>
<dbReference type="EMBL" id="JAUIZM010000006">
    <property type="protein sequence ID" value="KAK1378676.1"/>
    <property type="molecule type" value="Genomic_DNA"/>
</dbReference>
<dbReference type="PANTHER" id="PTHR45786:SF74">
    <property type="entry name" value="ATP-DEPENDENT DNA HELICASE"/>
    <property type="match status" value="1"/>
</dbReference>
<evidence type="ECO:0000313" key="2">
    <source>
        <dbReference type="EMBL" id="KAK1378676.1"/>
    </source>
</evidence>
<feature type="domain" description="Helitron helicase-like" evidence="1">
    <location>
        <begin position="256"/>
        <end position="289"/>
    </location>
</feature>
<reference evidence="2" key="2">
    <citation type="submission" date="2023-05" db="EMBL/GenBank/DDBJ databases">
        <authorList>
            <person name="Schelkunov M.I."/>
        </authorList>
    </citation>
    <scope>NUCLEOTIDE SEQUENCE</scope>
    <source>
        <strain evidence="2">Hsosn_3</strain>
        <tissue evidence="2">Leaf</tissue>
    </source>
</reference>